<feature type="transmembrane region" description="Helical" evidence="6">
    <location>
        <begin position="44"/>
        <end position="62"/>
    </location>
</feature>
<feature type="transmembrane region" description="Helical" evidence="6">
    <location>
        <begin position="234"/>
        <end position="255"/>
    </location>
</feature>
<dbReference type="AlphaFoldDB" id="A0A6N2VKF0"/>
<evidence type="ECO:0000256" key="6">
    <source>
        <dbReference type="SAM" id="Phobius"/>
    </source>
</evidence>
<proteinExistence type="predicted"/>
<comment type="subcellular location">
    <subcellularLocation>
        <location evidence="1">Membrane</location>
        <topology evidence="1">Multi-pass membrane protein</topology>
    </subcellularLocation>
</comment>
<evidence type="ECO:0000256" key="3">
    <source>
        <dbReference type="ARBA" id="ARBA00022692"/>
    </source>
</evidence>
<feature type="transmembrane region" description="Helical" evidence="6">
    <location>
        <begin position="12"/>
        <end position="37"/>
    </location>
</feature>
<feature type="transmembrane region" description="Helical" evidence="6">
    <location>
        <begin position="164"/>
        <end position="184"/>
    </location>
</feature>
<dbReference type="Gene3D" id="1.10.3860.10">
    <property type="entry name" value="Sodium:dicarboxylate symporter"/>
    <property type="match status" value="1"/>
</dbReference>
<evidence type="ECO:0000256" key="4">
    <source>
        <dbReference type="ARBA" id="ARBA00022989"/>
    </source>
</evidence>
<keyword evidence="2" id="KW-0813">Transport</keyword>
<accession>A0A6N2VKF0</accession>
<reference evidence="7" key="1">
    <citation type="submission" date="2019-11" db="EMBL/GenBank/DDBJ databases">
        <authorList>
            <person name="Feng L."/>
        </authorList>
    </citation>
    <scope>NUCLEOTIDE SEQUENCE</scope>
    <source>
        <strain evidence="7">CnexileLFYP112</strain>
    </source>
</reference>
<feature type="transmembrane region" description="Helical" evidence="6">
    <location>
        <begin position="306"/>
        <end position="326"/>
    </location>
</feature>
<protein>
    <submittedName>
        <fullName evidence="7">Sodium:dicarboxylate symporter family protein</fullName>
    </submittedName>
</protein>
<keyword evidence="5 6" id="KW-0472">Membrane</keyword>
<evidence type="ECO:0000256" key="1">
    <source>
        <dbReference type="ARBA" id="ARBA00004141"/>
    </source>
</evidence>
<sequence length="396" mass="42089">MKKIVGSLPFKLVLGVVIGILVGQVANEGVMNVVVTIKYILNQVINFCVPLIIIGFIAPSITKLGNNASKMLGVALVLAYVSSLGAALFSMAAGYGLIPHLSIDANVEGLKELPKIVFQLDIPQIMPVMSALVFSVLIGLAATWTKAKTITTVLEEFQKIVLDIVTKIVIPILPIFIGFTFCALSYEGTITKQLPVFIQVVLIVMIGHFIWMALLYVLAGIYSGENPWTVVKNYGPAYITAVGTMSSAATLAVALRCAKKSESLRDDMVDFGVPLFANIHLCGSVLTEVFFVMTVSKILYGNIPSFGTMLLFCVLLGVFAIGAPGVPGGTVMASLGLITGVLGFDETGTALMLTIFALQDSFGTACNVTGDGALTLMLTGYAKKHHVEKQTISVDL</sequence>
<dbReference type="InterPro" id="IPR001991">
    <property type="entry name" value="Na-dicarboxylate_symporter"/>
</dbReference>
<keyword evidence="4 6" id="KW-1133">Transmembrane helix</keyword>
<evidence type="ECO:0000256" key="2">
    <source>
        <dbReference type="ARBA" id="ARBA00022448"/>
    </source>
</evidence>
<evidence type="ECO:0000256" key="5">
    <source>
        <dbReference type="ARBA" id="ARBA00023136"/>
    </source>
</evidence>
<dbReference type="InterPro" id="IPR036458">
    <property type="entry name" value="Na:dicarbo_symporter_sf"/>
</dbReference>
<name>A0A6N2VKF0_9FIRM</name>
<feature type="transmembrane region" description="Helical" evidence="6">
    <location>
        <begin position="275"/>
        <end position="300"/>
    </location>
</feature>
<dbReference type="PANTHER" id="PTHR42865:SF10">
    <property type="entry name" value="SODIUM:DICARBOXYLATE SYMPORTER FAMILY PROTEIN"/>
    <property type="match status" value="1"/>
</dbReference>
<dbReference type="GO" id="GO:0015293">
    <property type="term" value="F:symporter activity"/>
    <property type="evidence" value="ECO:0007669"/>
    <property type="project" value="InterPro"/>
</dbReference>
<dbReference type="Pfam" id="PF00375">
    <property type="entry name" value="SDF"/>
    <property type="match status" value="1"/>
</dbReference>
<dbReference type="PANTHER" id="PTHR42865">
    <property type="entry name" value="PROTON/GLUTAMATE-ASPARTATE SYMPORTER"/>
    <property type="match status" value="1"/>
</dbReference>
<keyword evidence="3 6" id="KW-0812">Transmembrane</keyword>
<feature type="transmembrane region" description="Helical" evidence="6">
    <location>
        <begin position="125"/>
        <end position="144"/>
    </location>
</feature>
<organism evidence="7">
    <name type="scientific">[Clostridium] nexile</name>
    <dbReference type="NCBI Taxonomy" id="29361"/>
    <lineage>
        <taxon>Bacteria</taxon>
        <taxon>Bacillati</taxon>
        <taxon>Bacillota</taxon>
        <taxon>Clostridia</taxon>
        <taxon>Lachnospirales</taxon>
        <taxon>Lachnospiraceae</taxon>
        <taxon>Tyzzerella</taxon>
    </lineage>
</organism>
<evidence type="ECO:0000313" key="7">
    <source>
        <dbReference type="EMBL" id="VYT30430.1"/>
    </source>
</evidence>
<gene>
    <name evidence="7" type="ORF">CNLFYP112_02765</name>
</gene>
<feature type="transmembrane region" description="Helical" evidence="6">
    <location>
        <begin position="196"/>
        <end position="222"/>
    </location>
</feature>
<feature type="transmembrane region" description="Helical" evidence="6">
    <location>
        <begin position="74"/>
        <end position="98"/>
    </location>
</feature>
<dbReference type="GO" id="GO:0005886">
    <property type="term" value="C:plasma membrane"/>
    <property type="evidence" value="ECO:0007669"/>
    <property type="project" value="TreeGrafter"/>
</dbReference>
<dbReference type="EMBL" id="CACRTG010000028">
    <property type="protein sequence ID" value="VYT30430.1"/>
    <property type="molecule type" value="Genomic_DNA"/>
</dbReference>
<dbReference type="SUPFAM" id="SSF118215">
    <property type="entry name" value="Proton glutamate symport protein"/>
    <property type="match status" value="1"/>
</dbReference>